<comment type="caution">
    <text evidence="2">The sequence shown here is derived from an EMBL/GenBank/DDBJ whole genome shotgun (WGS) entry which is preliminary data.</text>
</comment>
<organism evidence="2">
    <name type="scientific">marine sediment metagenome</name>
    <dbReference type="NCBI Taxonomy" id="412755"/>
    <lineage>
        <taxon>unclassified sequences</taxon>
        <taxon>metagenomes</taxon>
        <taxon>ecological metagenomes</taxon>
    </lineage>
</organism>
<protein>
    <submittedName>
        <fullName evidence="2">Uncharacterized protein</fullName>
    </submittedName>
</protein>
<proteinExistence type="predicted"/>
<name>A0A0F9AQU2_9ZZZZ</name>
<dbReference type="EMBL" id="LAZR01053398">
    <property type="protein sequence ID" value="KKK80829.1"/>
    <property type="molecule type" value="Genomic_DNA"/>
</dbReference>
<evidence type="ECO:0000313" key="2">
    <source>
        <dbReference type="EMBL" id="KKK80829.1"/>
    </source>
</evidence>
<gene>
    <name evidence="2" type="ORF">LCGC14_2819560</name>
</gene>
<evidence type="ECO:0000256" key="1">
    <source>
        <dbReference type="SAM" id="MobiDB-lite"/>
    </source>
</evidence>
<dbReference type="AlphaFoldDB" id="A0A0F9AQU2"/>
<accession>A0A0F9AQU2</accession>
<feature type="region of interest" description="Disordered" evidence="1">
    <location>
        <begin position="17"/>
        <end position="45"/>
    </location>
</feature>
<sequence>MSLFSYDDYAHASKKNNVVSPRRASHGGITTSKKVRFPTQHRSPNHKCSLCERKDAKKYYISEKEVRWLCPICVIKNKNKDSKEKVDFIRARQLGIKN</sequence>
<reference evidence="2" key="1">
    <citation type="journal article" date="2015" name="Nature">
        <title>Complex archaea that bridge the gap between prokaryotes and eukaryotes.</title>
        <authorList>
            <person name="Spang A."/>
            <person name="Saw J.H."/>
            <person name="Jorgensen S.L."/>
            <person name="Zaremba-Niedzwiedzka K."/>
            <person name="Martijn J."/>
            <person name="Lind A.E."/>
            <person name="van Eijk R."/>
            <person name="Schleper C."/>
            <person name="Guy L."/>
            <person name="Ettema T.J."/>
        </authorList>
    </citation>
    <scope>NUCLEOTIDE SEQUENCE</scope>
</reference>